<gene>
    <name evidence="1" type="ORF">BCON_0003g00270</name>
</gene>
<dbReference type="AlphaFoldDB" id="A0A4Z1J7X4"/>
<organism evidence="1 2">
    <name type="scientific">Botryotinia convoluta</name>
    <dbReference type="NCBI Taxonomy" id="54673"/>
    <lineage>
        <taxon>Eukaryota</taxon>
        <taxon>Fungi</taxon>
        <taxon>Dikarya</taxon>
        <taxon>Ascomycota</taxon>
        <taxon>Pezizomycotina</taxon>
        <taxon>Leotiomycetes</taxon>
        <taxon>Helotiales</taxon>
        <taxon>Sclerotiniaceae</taxon>
        <taxon>Botryotinia</taxon>
    </lineage>
</organism>
<sequence length="61" mass="6597">MPSLVTIAAVAPIPLCCIYTTPRSHPYNYWTNLELIDIVSRASSFIADAVGGSKRVLSMQG</sequence>
<proteinExistence type="predicted"/>
<name>A0A4Z1J7X4_9HELO</name>
<protein>
    <submittedName>
        <fullName evidence="1">Uncharacterized protein</fullName>
    </submittedName>
</protein>
<dbReference type="Proteomes" id="UP000297527">
    <property type="component" value="Unassembled WGS sequence"/>
</dbReference>
<reference evidence="1 2" key="1">
    <citation type="submission" date="2017-12" db="EMBL/GenBank/DDBJ databases">
        <title>Comparative genomics of Botrytis spp.</title>
        <authorList>
            <person name="Valero-Jimenez C.A."/>
            <person name="Tapia P."/>
            <person name="Veloso J."/>
            <person name="Silva-Moreno E."/>
            <person name="Staats M."/>
            <person name="Valdes J.H."/>
            <person name="Van Kan J.A.L."/>
        </authorList>
    </citation>
    <scope>NUCLEOTIDE SEQUENCE [LARGE SCALE GENOMIC DNA]</scope>
    <source>
        <strain evidence="1 2">MUCL11595</strain>
    </source>
</reference>
<evidence type="ECO:0000313" key="1">
    <source>
        <dbReference type="EMBL" id="TGO65233.1"/>
    </source>
</evidence>
<accession>A0A4Z1J7X4</accession>
<comment type="caution">
    <text evidence="1">The sequence shown here is derived from an EMBL/GenBank/DDBJ whole genome shotgun (WGS) entry which is preliminary data.</text>
</comment>
<evidence type="ECO:0000313" key="2">
    <source>
        <dbReference type="Proteomes" id="UP000297527"/>
    </source>
</evidence>
<dbReference type="EMBL" id="PQXN01000003">
    <property type="protein sequence ID" value="TGO65233.1"/>
    <property type="molecule type" value="Genomic_DNA"/>
</dbReference>
<keyword evidence="2" id="KW-1185">Reference proteome</keyword>